<feature type="domain" description="Phospholipid/glycerol acyltransferase" evidence="5">
    <location>
        <begin position="102"/>
        <end position="211"/>
    </location>
</feature>
<gene>
    <name evidence="6" type="ORF">D5018_06120</name>
</gene>
<dbReference type="Proteomes" id="UP000281474">
    <property type="component" value="Unassembled WGS sequence"/>
</dbReference>
<feature type="transmembrane region" description="Helical" evidence="4">
    <location>
        <begin position="26"/>
        <end position="51"/>
    </location>
</feature>
<keyword evidence="4" id="KW-0812">Transmembrane</keyword>
<protein>
    <submittedName>
        <fullName evidence="6">1-acyl-sn-glycerol-3-phosphate acyltransferase</fullName>
    </submittedName>
</protein>
<reference evidence="6 7" key="1">
    <citation type="submission" date="2018-09" db="EMBL/GenBank/DDBJ databases">
        <title>Phylogeny of the Shewanellaceae, and recommendation for two new genera, Pseudoshewanella and Parashewanella.</title>
        <authorList>
            <person name="Wang G."/>
        </authorList>
    </citation>
    <scope>NUCLEOTIDE SEQUENCE [LARGE SCALE GENOMIC DNA]</scope>
    <source>
        <strain evidence="6 7">C51</strain>
    </source>
</reference>
<evidence type="ECO:0000259" key="5">
    <source>
        <dbReference type="SMART" id="SM00563"/>
    </source>
</evidence>
<dbReference type="Pfam" id="PF01553">
    <property type="entry name" value="Acyltransferase"/>
    <property type="match status" value="1"/>
</dbReference>
<dbReference type="PANTHER" id="PTHR10434">
    <property type="entry name" value="1-ACYL-SN-GLYCEROL-3-PHOSPHATE ACYLTRANSFERASE"/>
    <property type="match status" value="1"/>
</dbReference>
<comment type="caution">
    <text evidence="6">The sequence shown here is derived from an EMBL/GenBank/DDBJ whole genome shotgun (WGS) entry which is preliminary data.</text>
</comment>
<keyword evidence="4" id="KW-1133">Transmembrane helix</keyword>
<dbReference type="InterPro" id="IPR002123">
    <property type="entry name" value="Plipid/glycerol_acylTrfase"/>
</dbReference>
<evidence type="ECO:0000313" key="6">
    <source>
        <dbReference type="EMBL" id="RLV60520.1"/>
    </source>
</evidence>
<comment type="pathway">
    <text evidence="1">Lipid metabolism.</text>
</comment>
<keyword evidence="4" id="KW-0472">Membrane</keyword>
<keyword evidence="7" id="KW-1185">Reference proteome</keyword>
<dbReference type="GO" id="GO:0003841">
    <property type="term" value="F:1-acylglycerol-3-phosphate O-acyltransferase activity"/>
    <property type="evidence" value="ECO:0007669"/>
    <property type="project" value="TreeGrafter"/>
</dbReference>
<sequence>MVLQRVYTNQVNPAPKLTGLSYIPRWVGGILCYVFFGLGGLLLSLTALPLLRLWPGKQDVKIARVQKTVQFTFKFFVSMMQWAGVINVDAKAALLLSNTKGKVIVANHPTLVDVVILISLIPNAGCIVKRELWRNPFLRGVVSMAGYIPNNGADALMYDSKKVLERGNNLVIFPEGTRTKLGESLNPFARGAANIAIRTESDVLAILLNFDVRGLTKQNPWYEIPRQTINMTVDIGKMFSYQKYDSEHKQDAKQVRNLTRDMENYYKKKLK</sequence>
<dbReference type="PANTHER" id="PTHR10434:SF66">
    <property type="entry name" value="PHOSPHOLIPID_GLYCEROL ACYLTRANSFERASE DOMAIN-CONTAINING PROTEIN"/>
    <property type="match status" value="1"/>
</dbReference>
<keyword evidence="2 6" id="KW-0808">Transferase</keyword>
<dbReference type="OrthoDB" id="9812274at2"/>
<name>A0A3L8PZE2_9GAMM</name>
<evidence type="ECO:0000313" key="7">
    <source>
        <dbReference type="Proteomes" id="UP000281474"/>
    </source>
</evidence>
<proteinExistence type="predicted"/>
<evidence type="ECO:0000256" key="3">
    <source>
        <dbReference type="ARBA" id="ARBA00023315"/>
    </source>
</evidence>
<dbReference type="SUPFAM" id="SSF69593">
    <property type="entry name" value="Glycerol-3-phosphate (1)-acyltransferase"/>
    <property type="match status" value="1"/>
</dbReference>
<dbReference type="AlphaFoldDB" id="A0A3L8PZE2"/>
<organism evidence="6 7">
    <name type="scientific">Parashewanella curva</name>
    <dbReference type="NCBI Taxonomy" id="2338552"/>
    <lineage>
        <taxon>Bacteria</taxon>
        <taxon>Pseudomonadati</taxon>
        <taxon>Pseudomonadota</taxon>
        <taxon>Gammaproteobacteria</taxon>
        <taxon>Alteromonadales</taxon>
        <taxon>Shewanellaceae</taxon>
        <taxon>Parashewanella</taxon>
    </lineage>
</organism>
<dbReference type="GO" id="GO:0006654">
    <property type="term" value="P:phosphatidic acid biosynthetic process"/>
    <property type="evidence" value="ECO:0007669"/>
    <property type="project" value="TreeGrafter"/>
</dbReference>
<evidence type="ECO:0000256" key="2">
    <source>
        <dbReference type="ARBA" id="ARBA00022679"/>
    </source>
</evidence>
<keyword evidence="3 6" id="KW-0012">Acyltransferase</keyword>
<evidence type="ECO:0000256" key="1">
    <source>
        <dbReference type="ARBA" id="ARBA00005189"/>
    </source>
</evidence>
<evidence type="ECO:0000256" key="4">
    <source>
        <dbReference type="SAM" id="Phobius"/>
    </source>
</evidence>
<dbReference type="RefSeq" id="WP_121838127.1">
    <property type="nucleotide sequence ID" value="NZ_ML014763.1"/>
</dbReference>
<accession>A0A3L8PZE2</accession>
<dbReference type="CDD" id="cd07989">
    <property type="entry name" value="LPLAT_AGPAT-like"/>
    <property type="match status" value="1"/>
</dbReference>
<dbReference type="SMART" id="SM00563">
    <property type="entry name" value="PlsC"/>
    <property type="match status" value="1"/>
</dbReference>
<dbReference type="EMBL" id="QZEI01000014">
    <property type="protein sequence ID" value="RLV60520.1"/>
    <property type="molecule type" value="Genomic_DNA"/>
</dbReference>